<dbReference type="RefSeq" id="XP_014179607.1">
    <property type="nucleotide sequence ID" value="XM_014324132.1"/>
</dbReference>
<dbReference type="GO" id="GO:0005802">
    <property type="term" value="C:trans-Golgi network"/>
    <property type="evidence" value="ECO:0007669"/>
    <property type="project" value="TreeGrafter"/>
</dbReference>
<evidence type="ECO:0000256" key="3">
    <source>
        <dbReference type="ARBA" id="ARBA00022670"/>
    </source>
</evidence>
<dbReference type="SUPFAM" id="SSF49785">
    <property type="entry name" value="Galactose-binding domain-like"/>
    <property type="match status" value="1"/>
</dbReference>
<dbReference type="GeneID" id="25986416"/>
<dbReference type="InterPro" id="IPR034182">
    <property type="entry name" value="Kexin/furin"/>
</dbReference>
<dbReference type="InterPro" id="IPR008979">
    <property type="entry name" value="Galactose-bd-like_sf"/>
</dbReference>
<dbReference type="InterPro" id="IPR023828">
    <property type="entry name" value="Peptidase_S8_Ser-AS"/>
</dbReference>
<comment type="similarity">
    <text evidence="2">Belongs to the peptidase S8 family. Furin subfamily.</text>
</comment>
<dbReference type="InterPro" id="IPR022398">
    <property type="entry name" value="Peptidase_S8_His-AS"/>
</dbReference>
<feature type="region of interest" description="Disordered" evidence="15">
    <location>
        <begin position="685"/>
        <end position="732"/>
    </location>
</feature>
<dbReference type="CDD" id="cd04059">
    <property type="entry name" value="Peptidases_S8_Protein_convertases_Kexins_Furin-like"/>
    <property type="match status" value="1"/>
</dbReference>
<comment type="caution">
    <text evidence="19">The sequence shown here is derived from an EMBL/GenBank/DDBJ whole genome shotgun (WGS) entry which is preliminary data.</text>
</comment>
<dbReference type="Pfam" id="PF01483">
    <property type="entry name" value="P_proprotein"/>
    <property type="match status" value="1"/>
</dbReference>
<dbReference type="PANTHER" id="PTHR42884">
    <property type="entry name" value="PROPROTEIN CONVERTASE SUBTILISIN/KEXIN-RELATED"/>
    <property type="match status" value="1"/>
</dbReference>
<dbReference type="GO" id="GO:0004252">
    <property type="term" value="F:serine-type endopeptidase activity"/>
    <property type="evidence" value="ECO:0007669"/>
    <property type="project" value="UniProtKB-UniRule"/>
</dbReference>
<keyword evidence="8" id="KW-0106">Calcium</keyword>
<evidence type="ECO:0000256" key="5">
    <source>
        <dbReference type="ARBA" id="ARBA00022729"/>
    </source>
</evidence>
<feature type="region of interest" description="Disordered" evidence="15">
    <location>
        <begin position="817"/>
        <end position="907"/>
    </location>
</feature>
<feature type="domain" description="P/Homo B" evidence="18">
    <location>
        <begin position="535"/>
        <end position="669"/>
    </location>
</feature>
<dbReference type="InterPro" id="IPR002884">
    <property type="entry name" value="P_dom"/>
</dbReference>
<sequence>MFFLSAALPLLALSAAASSSQPHKRSYDTHSYYTIELPQSSTEEAAALAARSLGAELVERVGELDDHWIVRRAGGLSVRSMGHDPVESRFHDRRAPNVASVTRLEPRKRVKRVLTPEHMKLKRGPRSFKNWDMRDQGDPDAVYPVEEVEEDLRDTSELQYLQNQMGFKDPMLDQQWHIANPESKEWELNVTGLWTQGITGRNVSVVVVDDGLDHEHEDLKANFFAEGSWDFNDHTNLPTPRLSDDQHGTRCAGEVAAGVNDACGVGVAYNAKIAGVRILSGSITDADEAAALNFEYQKNDIYSCSWGPPDNGKSMEAPNGIILKSIVNGVQKGRGGKGSLFVFAAGNGGGAGDQCNFDGYTNSIFSVTVGAYDHAGNHPYYSEMCSAMMIVAPSSGSLNYICAHNHGGTSAAAPLMAGVFALALEVRPELGWRDVQHLLIRTAVMINPDDEDWDTTAAGRKYSYKYGYGKIDAGIFVEACRDWKLVKPQAWFDSPKIKLPFTEAPPLPPAPSEGGESDGQVIRRDGDDQEDDSDDAPSNTVDVDVPGPQPNGSFITKEGVSSTYEVTQELLDNENFETLEHVTVRVWIEHERRGDVEVILTSPNGKESVLARPRRYDEAGTGFNGWKFMTLKHWEENPIGNWTITVKDQGGARGRFVAWALQLWGEAKDASIATDWSPAKAGEIDEELTGSENMPKPSKPKPTDHLPGDHGEVIPSGGNRPSNLPGENQADEGVFNGMDKLKEHPGWVGGALLVVVVAAIGVGALFLVRNRRRRSRLGLDRAAYAPVAEEVPLGFMERSRQRLGMGRDRRAEEAKELYDAFGDGPSDDDSDDERAALRYHDSFLEDDEPQASGSGTSGKLSHEDSDKARDDDQPPAYRDDDGPSTPHGESAGSSSSWQDAADDVRRD</sequence>
<dbReference type="InterPro" id="IPR000209">
    <property type="entry name" value="Peptidase_S8/S53_dom"/>
</dbReference>
<dbReference type="Pfam" id="PF00082">
    <property type="entry name" value="Peptidase_S8"/>
    <property type="match status" value="1"/>
</dbReference>
<keyword evidence="10 16" id="KW-0472">Membrane</keyword>
<keyword evidence="11" id="KW-0865">Zymogen</keyword>
<evidence type="ECO:0000256" key="2">
    <source>
        <dbReference type="ARBA" id="ARBA00005325"/>
    </source>
</evidence>
<organism evidence="19 20">
    <name type="scientific">Trichosporon asahii var. asahii (strain ATCC 90039 / CBS 2479 / JCM 2466 / KCTC 7840 / NBRC 103889/ NCYC 2677 / UAMH 7654)</name>
    <name type="common">Yeast</name>
    <dbReference type="NCBI Taxonomy" id="1186058"/>
    <lineage>
        <taxon>Eukaryota</taxon>
        <taxon>Fungi</taxon>
        <taxon>Dikarya</taxon>
        <taxon>Basidiomycota</taxon>
        <taxon>Agaricomycotina</taxon>
        <taxon>Tremellomycetes</taxon>
        <taxon>Trichosporonales</taxon>
        <taxon>Trichosporonaceae</taxon>
        <taxon>Trichosporon</taxon>
    </lineage>
</organism>
<dbReference type="PROSITE" id="PS00138">
    <property type="entry name" value="SUBTILASE_SER"/>
    <property type="match status" value="1"/>
</dbReference>
<protein>
    <submittedName>
        <fullName evidence="19">Kex protein</fullName>
    </submittedName>
</protein>
<dbReference type="Gene3D" id="2.60.120.260">
    <property type="entry name" value="Galactose-binding domain-like"/>
    <property type="match status" value="1"/>
</dbReference>
<dbReference type="PROSITE" id="PS51892">
    <property type="entry name" value="SUBTILASE"/>
    <property type="match status" value="1"/>
</dbReference>
<evidence type="ECO:0000256" key="13">
    <source>
        <dbReference type="PIRSR" id="PIRSR615500-1"/>
    </source>
</evidence>
<dbReference type="InterPro" id="IPR015500">
    <property type="entry name" value="Peptidase_S8_subtilisin-rel"/>
</dbReference>
<dbReference type="PROSITE" id="PS00136">
    <property type="entry name" value="SUBTILASE_ASP"/>
    <property type="match status" value="1"/>
</dbReference>
<evidence type="ECO:0000256" key="15">
    <source>
        <dbReference type="SAM" id="MobiDB-lite"/>
    </source>
</evidence>
<evidence type="ECO:0000256" key="7">
    <source>
        <dbReference type="ARBA" id="ARBA00022825"/>
    </source>
</evidence>
<dbReference type="GO" id="GO:0016485">
    <property type="term" value="P:protein processing"/>
    <property type="evidence" value="ECO:0007669"/>
    <property type="project" value="TreeGrafter"/>
</dbReference>
<keyword evidence="4 16" id="KW-0812">Transmembrane</keyword>
<evidence type="ECO:0000259" key="18">
    <source>
        <dbReference type="PROSITE" id="PS51829"/>
    </source>
</evidence>
<dbReference type="PROSITE" id="PS00137">
    <property type="entry name" value="SUBTILASE_HIS"/>
    <property type="match status" value="1"/>
</dbReference>
<feature type="active site" description="Charge relay system" evidence="13 14">
    <location>
        <position position="209"/>
    </location>
</feature>
<keyword evidence="5 17" id="KW-0732">Signal</keyword>
<dbReference type="VEuPathDB" id="FungiDB:A1Q1_02903"/>
<gene>
    <name evidence="19" type="ORF">A1Q1_02903</name>
</gene>
<feature type="chain" id="PRO_5003785301" evidence="17">
    <location>
        <begin position="20"/>
        <end position="907"/>
    </location>
</feature>
<reference evidence="19 20" key="1">
    <citation type="journal article" date="2012" name="Eukaryot. Cell">
        <title>Draft genome sequence of CBS 2479, the standard type strain of Trichosporon asahii.</title>
        <authorList>
            <person name="Yang R.Y."/>
            <person name="Li H.T."/>
            <person name="Zhu H."/>
            <person name="Zhou G.P."/>
            <person name="Wang M."/>
            <person name="Wang L."/>
        </authorList>
    </citation>
    <scope>NUCLEOTIDE SEQUENCE [LARGE SCALE GENOMIC DNA]</scope>
    <source>
        <strain evidence="20">ATCC 90039 / CBS 2479 / JCM 2466 / KCTC 7840 / NCYC 2677 / UAMH 7654</strain>
    </source>
</reference>
<dbReference type="HOGENOM" id="CLU_002976_2_0_1"/>
<dbReference type="GO" id="GO:0007323">
    <property type="term" value="P:peptide pheromone maturation"/>
    <property type="evidence" value="ECO:0007669"/>
    <property type="project" value="UniProtKB-ARBA"/>
</dbReference>
<evidence type="ECO:0000256" key="17">
    <source>
        <dbReference type="SAM" id="SignalP"/>
    </source>
</evidence>
<comment type="subcellular location">
    <subcellularLocation>
        <location evidence="1">Membrane</location>
    </subcellularLocation>
</comment>
<dbReference type="PROSITE" id="PS51829">
    <property type="entry name" value="P_HOMO_B"/>
    <property type="match status" value="1"/>
</dbReference>
<feature type="compositionally biased region" description="Basic and acidic residues" evidence="15">
    <location>
        <begin position="860"/>
        <end position="881"/>
    </location>
</feature>
<keyword evidence="12" id="KW-0325">Glycoprotein</keyword>
<evidence type="ECO:0000256" key="6">
    <source>
        <dbReference type="ARBA" id="ARBA00022801"/>
    </source>
</evidence>
<dbReference type="FunFam" id="3.40.50.200:FF:000005">
    <property type="entry name" value="Proprotein convertase subtilisin/kexin type 7"/>
    <property type="match status" value="1"/>
</dbReference>
<dbReference type="FunFam" id="2.60.120.260:FF:000026">
    <property type="entry name" value="proprotein convertase subtilisin/kexin type 7"/>
    <property type="match status" value="1"/>
</dbReference>
<feature type="region of interest" description="Disordered" evidence="15">
    <location>
        <begin position="502"/>
        <end position="558"/>
    </location>
</feature>
<dbReference type="InterPro" id="IPR023827">
    <property type="entry name" value="Peptidase_S8_Asp-AS"/>
</dbReference>
<name>J5QMC9_TRIAS</name>
<evidence type="ECO:0000256" key="11">
    <source>
        <dbReference type="ARBA" id="ARBA00023145"/>
    </source>
</evidence>
<proteinExistence type="inferred from homology"/>
<evidence type="ECO:0000256" key="9">
    <source>
        <dbReference type="ARBA" id="ARBA00022989"/>
    </source>
</evidence>
<evidence type="ECO:0000256" key="8">
    <source>
        <dbReference type="ARBA" id="ARBA00022837"/>
    </source>
</evidence>
<feature type="compositionally biased region" description="Basic and acidic residues" evidence="15">
    <location>
        <begin position="833"/>
        <end position="843"/>
    </location>
</feature>
<dbReference type="InterPro" id="IPR036852">
    <property type="entry name" value="Peptidase_S8/S53_dom_sf"/>
</dbReference>
<evidence type="ECO:0000256" key="1">
    <source>
        <dbReference type="ARBA" id="ARBA00004370"/>
    </source>
</evidence>
<dbReference type="PANTHER" id="PTHR42884:SF14">
    <property type="entry name" value="NEUROENDOCRINE CONVERTASE 1"/>
    <property type="match status" value="1"/>
</dbReference>
<dbReference type="OrthoDB" id="300641at2759"/>
<evidence type="ECO:0000256" key="10">
    <source>
        <dbReference type="ARBA" id="ARBA00023136"/>
    </source>
</evidence>
<evidence type="ECO:0000313" key="20">
    <source>
        <dbReference type="Proteomes" id="UP000002748"/>
    </source>
</evidence>
<evidence type="ECO:0000256" key="16">
    <source>
        <dbReference type="SAM" id="Phobius"/>
    </source>
</evidence>
<dbReference type="Proteomes" id="UP000002748">
    <property type="component" value="Unassembled WGS sequence"/>
</dbReference>
<dbReference type="KEGG" id="tasa:A1Q1_02903"/>
<evidence type="ECO:0000256" key="4">
    <source>
        <dbReference type="ARBA" id="ARBA00022692"/>
    </source>
</evidence>
<keyword evidence="9 16" id="KW-1133">Transmembrane helix</keyword>
<keyword evidence="7 14" id="KW-0720">Serine protease</keyword>
<dbReference type="AlphaFoldDB" id="J5QMC9"/>
<dbReference type="GO" id="GO:0000139">
    <property type="term" value="C:Golgi membrane"/>
    <property type="evidence" value="ECO:0007669"/>
    <property type="project" value="TreeGrafter"/>
</dbReference>
<dbReference type="Gene3D" id="3.40.50.200">
    <property type="entry name" value="Peptidase S8/S53 domain"/>
    <property type="match status" value="1"/>
</dbReference>
<dbReference type="PRINTS" id="PR00723">
    <property type="entry name" value="SUBTILISIN"/>
</dbReference>
<keyword evidence="6 14" id="KW-0378">Hydrolase</keyword>
<accession>J5QMC9</accession>
<feature type="active site" description="Charge relay system" evidence="13 14">
    <location>
        <position position="247"/>
    </location>
</feature>
<evidence type="ECO:0000313" key="19">
    <source>
        <dbReference type="EMBL" id="EJT48093.1"/>
    </source>
</evidence>
<feature type="active site" description="Charge relay system" evidence="13 14">
    <location>
        <position position="410"/>
    </location>
</feature>
<feature type="compositionally biased region" description="Basic and acidic residues" evidence="15">
    <location>
        <begin position="701"/>
        <end position="712"/>
    </location>
</feature>
<evidence type="ECO:0000256" key="14">
    <source>
        <dbReference type="PROSITE-ProRule" id="PRU01240"/>
    </source>
</evidence>
<keyword evidence="3 14" id="KW-0645">Protease</keyword>
<dbReference type="SUPFAM" id="SSF52743">
    <property type="entry name" value="Subtilisin-like"/>
    <property type="match status" value="1"/>
</dbReference>
<feature type="signal peptide" evidence="17">
    <location>
        <begin position="1"/>
        <end position="19"/>
    </location>
</feature>
<feature type="transmembrane region" description="Helical" evidence="16">
    <location>
        <begin position="747"/>
        <end position="768"/>
    </location>
</feature>
<dbReference type="EMBL" id="ALBS01000212">
    <property type="protein sequence ID" value="EJT48093.1"/>
    <property type="molecule type" value="Genomic_DNA"/>
</dbReference>
<evidence type="ECO:0000256" key="12">
    <source>
        <dbReference type="ARBA" id="ARBA00023180"/>
    </source>
</evidence>